<feature type="region of interest" description="Disordered" evidence="7">
    <location>
        <begin position="700"/>
        <end position="744"/>
    </location>
</feature>
<dbReference type="GO" id="GO:0008270">
    <property type="term" value="F:zinc ion binding"/>
    <property type="evidence" value="ECO:0007669"/>
    <property type="project" value="UniProtKB-KW"/>
</dbReference>
<evidence type="ECO:0000259" key="8">
    <source>
        <dbReference type="Pfam" id="PF02892"/>
    </source>
</evidence>
<dbReference type="Pfam" id="PF04937">
    <property type="entry name" value="DUF659"/>
    <property type="match status" value="1"/>
</dbReference>
<evidence type="ECO:0000256" key="1">
    <source>
        <dbReference type="ARBA" id="ARBA00004123"/>
    </source>
</evidence>
<feature type="domain" description="BED-type" evidence="8">
    <location>
        <begin position="49"/>
        <end position="82"/>
    </location>
</feature>
<dbReference type="GO" id="GO:0005634">
    <property type="term" value="C:nucleus"/>
    <property type="evidence" value="ECO:0007669"/>
    <property type="project" value="UniProtKB-SubCell"/>
</dbReference>
<sequence>MASKGCTAGDGTGVGGSECGATGSNVVHVDEERSRKNKNATRVRRDVGWTHGVSVDGDSRKIKCKYCEKEITGGVYRFKHHLAGIKKDVVPCIFVPDDVKKQMWDVVTSKKEKSIQKANPRGSKGDDVSRDAAGKRKMHEEQNPSDLFNKIGVSSQDTIDSISETSLREEACLAISSFLYNNAIPFNVVKSEEFHKMCELIAENGIGFKPPSCHEVSVKYLKQKLEITKQVVEKHRAVWKKSGCTIIADEWTDKKKVILNFFVNSPMGTVFLKSIDASIITKTTDQFFKMIDDVVEEVGEKHVVQVITHSSANYKAVGELLMEKRKNLYWTPCAAHCIDLILEDFEKKLPLHQETIGTGKKVTTYIYSSSTLISLLHHFTNGKDLVRPAITRFAASYLTLQCLNENKEALMRMFTSEQWKSSQVAKTKEGKHIENLVIDKEFWKNILNCLKGAYPLIQVLQLVDLDDKPAMGFVYEEMDQAKERIEKAFGGVKKCYMPLWEIIDEWWDNQLHRPLHAAGYYLNPILHYSSNFKVDVEVKHGLYECLERLGGDLHLVNKIDGQLEDFKSRSGYFGSRVAELGLTNKTPIQWWESYGDEYPELQKFAIRILSLTCSSSSCERNWSVFEKVHVKKRNHLKQKAINDAVFVMANSRLCAKKSKKEVFNIEDIPSDDDWIVENNQNLDLEMDILAKGNLIQVGEDDNAGSANGGAPLQDDFEVPDVADDEICDGEDATNEDETEDDYEN</sequence>
<dbReference type="GeneID" id="113854230"/>
<dbReference type="PANTHER" id="PTHR32166">
    <property type="entry name" value="OSJNBA0013A04.12 PROTEIN"/>
    <property type="match status" value="1"/>
</dbReference>
<evidence type="ECO:0000256" key="7">
    <source>
        <dbReference type="SAM" id="MobiDB-lite"/>
    </source>
</evidence>
<dbReference type="InterPro" id="IPR012337">
    <property type="entry name" value="RNaseH-like_sf"/>
</dbReference>
<dbReference type="InterPro" id="IPR007021">
    <property type="entry name" value="DUF659"/>
</dbReference>
<dbReference type="GO" id="GO:0003677">
    <property type="term" value="F:DNA binding"/>
    <property type="evidence" value="ECO:0007669"/>
    <property type="project" value="UniProtKB-KW"/>
</dbReference>
<evidence type="ECO:0000313" key="12">
    <source>
        <dbReference type="RefSeq" id="XP_027340931.1"/>
    </source>
</evidence>
<dbReference type="OrthoDB" id="1741262at2759"/>
<keyword evidence="4" id="KW-0862">Zinc</keyword>
<dbReference type="Proteomes" id="UP000694853">
    <property type="component" value="Unplaced"/>
</dbReference>
<gene>
    <name evidence="12" type="primary">LOC113854230</name>
</gene>
<feature type="compositionally biased region" description="Acidic residues" evidence="7">
    <location>
        <begin position="714"/>
        <end position="744"/>
    </location>
</feature>
<dbReference type="KEGG" id="aprc:113854230"/>
<dbReference type="PANTHER" id="PTHR32166:SF122">
    <property type="entry name" value="OS09G0499600 PROTEIN"/>
    <property type="match status" value="1"/>
</dbReference>
<dbReference type="InterPro" id="IPR008906">
    <property type="entry name" value="HATC_C_dom"/>
</dbReference>
<evidence type="ECO:0000313" key="11">
    <source>
        <dbReference type="Proteomes" id="UP000694853"/>
    </source>
</evidence>
<dbReference type="InterPro" id="IPR003656">
    <property type="entry name" value="Znf_BED"/>
</dbReference>
<keyword evidence="5" id="KW-0238">DNA-binding</keyword>
<comment type="subcellular location">
    <subcellularLocation>
        <location evidence="1">Nucleus</location>
    </subcellularLocation>
</comment>
<keyword evidence="6" id="KW-0539">Nucleus</keyword>
<evidence type="ECO:0000256" key="3">
    <source>
        <dbReference type="ARBA" id="ARBA00022771"/>
    </source>
</evidence>
<organism evidence="11 12">
    <name type="scientific">Abrus precatorius</name>
    <name type="common">Indian licorice</name>
    <name type="synonym">Glycine abrus</name>
    <dbReference type="NCBI Taxonomy" id="3816"/>
    <lineage>
        <taxon>Eukaryota</taxon>
        <taxon>Viridiplantae</taxon>
        <taxon>Streptophyta</taxon>
        <taxon>Embryophyta</taxon>
        <taxon>Tracheophyta</taxon>
        <taxon>Spermatophyta</taxon>
        <taxon>Magnoliopsida</taxon>
        <taxon>eudicotyledons</taxon>
        <taxon>Gunneridae</taxon>
        <taxon>Pentapetalae</taxon>
        <taxon>rosids</taxon>
        <taxon>fabids</taxon>
        <taxon>Fabales</taxon>
        <taxon>Fabaceae</taxon>
        <taxon>Papilionoideae</taxon>
        <taxon>50 kb inversion clade</taxon>
        <taxon>NPAAA clade</taxon>
        <taxon>indigoferoid/millettioid clade</taxon>
        <taxon>Abreae</taxon>
        <taxon>Abrus</taxon>
    </lineage>
</organism>
<protein>
    <submittedName>
        <fullName evidence="12">Uncharacterized protein LOC113854230</fullName>
    </submittedName>
</protein>
<dbReference type="Pfam" id="PF02892">
    <property type="entry name" value="zf-BED"/>
    <property type="match status" value="1"/>
</dbReference>
<evidence type="ECO:0000256" key="6">
    <source>
        <dbReference type="ARBA" id="ARBA00023242"/>
    </source>
</evidence>
<dbReference type="AlphaFoldDB" id="A0A8B8KB35"/>
<feature type="domain" description="HAT C-terminal dimerisation" evidence="10">
    <location>
        <begin position="586"/>
        <end position="647"/>
    </location>
</feature>
<keyword evidence="3" id="KW-0863">Zinc-finger</keyword>
<evidence type="ECO:0000256" key="2">
    <source>
        <dbReference type="ARBA" id="ARBA00022723"/>
    </source>
</evidence>
<evidence type="ECO:0000256" key="5">
    <source>
        <dbReference type="ARBA" id="ARBA00023125"/>
    </source>
</evidence>
<reference evidence="11" key="1">
    <citation type="journal article" date="2019" name="Toxins">
        <title>Detection of Abrin-Like and Prepropulchellin-Like Toxin Genes and Transcripts Using Whole Genome Sequencing and Full-Length Transcript Sequencing of Abrus precatorius.</title>
        <authorList>
            <person name="Hovde B.T."/>
            <person name="Daligault H.E."/>
            <person name="Hanschen E.R."/>
            <person name="Kunde Y.A."/>
            <person name="Johnson M.B."/>
            <person name="Starkenburg S.R."/>
            <person name="Johnson S.L."/>
        </authorList>
    </citation>
    <scope>NUCLEOTIDE SEQUENCE [LARGE SCALE GENOMIC DNA]</scope>
</reference>
<keyword evidence="11" id="KW-1185">Reference proteome</keyword>
<name>A0A8B8KB35_ABRPR</name>
<dbReference type="SUPFAM" id="SSF53098">
    <property type="entry name" value="Ribonuclease H-like"/>
    <property type="match status" value="1"/>
</dbReference>
<dbReference type="GO" id="GO:0046983">
    <property type="term" value="F:protein dimerization activity"/>
    <property type="evidence" value="ECO:0007669"/>
    <property type="project" value="InterPro"/>
</dbReference>
<keyword evidence="2" id="KW-0479">Metal-binding</keyword>
<feature type="compositionally biased region" description="Basic and acidic residues" evidence="7">
    <location>
        <begin position="123"/>
        <end position="142"/>
    </location>
</feature>
<dbReference type="RefSeq" id="XP_027340931.1">
    <property type="nucleotide sequence ID" value="XM_027485130.1"/>
</dbReference>
<dbReference type="Pfam" id="PF05699">
    <property type="entry name" value="Dimer_Tnp_hAT"/>
    <property type="match status" value="1"/>
</dbReference>
<evidence type="ECO:0000256" key="4">
    <source>
        <dbReference type="ARBA" id="ARBA00022833"/>
    </source>
</evidence>
<accession>A0A8B8KB35</accession>
<proteinExistence type="predicted"/>
<reference evidence="12" key="2">
    <citation type="submission" date="2025-08" db="UniProtKB">
        <authorList>
            <consortium name="RefSeq"/>
        </authorList>
    </citation>
    <scope>IDENTIFICATION</scope>
    <source>
        <tissue evidence="12">Young leaves</tissue>
    </source>
</reference>
<feature type="domain" description="DUF659" evidence="9">
    <location>
        <begin position="211"/>
        <end position="361"/>
    </location>
</feature>
<evidence type="ECO:0000259" key="10">
    <source>
        <dbReference type="Pfam" id="PF05699"/>
    </source>
</evidence>
<feature type="region of interest" description="Disordered" evidence="7">
    <location>
        <begin position="109"/>
        <end position="151"/>
    </location>
</feature>
<evidence type="ECO:0000259" key="9">
    <source>
        <dbReference type="Pfam" id="PF04937"/>
    </source>
</evidence>